<dbReference type="PANTHER" id="PTHR45749:SF21">
    <property type="entry name" value="DUF4371 DOMAIN-CONTAINING PROTEIN"/>
    <property type="match status" value="1"/>
</dbReference>
<dbReference type="EMBL" id="AFYH01200787">
    <property type="status" value="NOT_ANNOTATED_CDS"/>
    <property type="molecule type" value="Genomic_DNA"/>
</dbReference>
<dbReference type="InterPro" id="IPR012337">
    <property type="entry name" value="RNaseH-like_sf"/>
</dbReference>
<dbReference type="Proteomes" id="UP000008672">
    <property type="component" value="Unassembled WGS sequence"/>
</dbReference>
<reference evidence="1" key="2">
    <citation type="submission" date="2025-08" db="UniProtKB">
        <authorList>
            <consortium name="Ensembl"/>
        </authorList>
    </citation>
    <scope>IDENTIFICATION</scope>
</reference>
<dbReference type="SUPFAM" id="SSF53098">
    <property type="entry name" value="Ribonuclease H-like"/>
    <property type="match status" value="1"/>
</dbReference>
<keyword evidence="2" id="KW-1185">Reference proteome</keyword>
<dbReference type="PANTHER" id="PTHR45749">
    <property type="match status" value="1"/>
</dbReference>
<reference evidence="2" key="1">
    <citation type="submission" date="2011-08" db="EMBL/GenBank/DDBJ databases">
        <title>The draft genome of Latimeria chalumnae.</title>
        <authorList>
            <person name="Di Palma F."/>
            <person name="Alfoldi J."/>
            <person name="Johnson J."/>
            <person name="Berlin A."/>
            <person name="Gnerre S."/>
            <person name="Jaffe D."/>
            <person name="MacCallum I."/>
            <person name="Young S."/>
            <person name="Walker B.J."/>
            <person name="Lander E."/>
            <person name="Lindblad-Toh K."/>
        </authorList>
    </citation>
    <scope>NUCLEOTIDE SEQUENCE [LARGE SCALE GENOMIC DNA]</scope>
    <source>
        <strain evidence="2">Wild caught</strain>
    </source>
</reference>
<dbReference type="AlphaFoldDB" id="H3AME6"/>
<dbReference type="HOGENOM" id="CLU_006175_1_3_1"/>
<protein>
    <submittedName>
        <fullName evidence="1">Uncharacterized protein</fullName>
    </submittedName>
</protein>
<proteinExistence type="predicted"/>
<organism evidence="1 2">
    <name type="scientific">Latimeria chalumnae</name>
    <name type="common">Coelacanth</name>
    <dbReference type="NCBI Taxonomy" id="7897"/>
    <lineage>
        <taxon>Eukaryota</taxon>
        <taxon>Metazoa</taxon>
        <taxon>Chordata</taxon>
        <taxon>Craniata</taxon>
        <taxon>Vertebrata</taxon>
        <taxon>Euteleostomi</taxon>
        <taxon>Coelacanthiformes</taxon>
        <taxon>Coelacanthidae</taxon>
        <taxon>Latimeria</taxon>
    </lineage>
</organism>
<name>H3AME6_LATCH</name>
<dbReference type="Ensembl" id="ENSLACT00000010897.1">
    <property type="protein sequence ID" value="ENSLACP00000010817.1"/>
    <property type="gene ID" value="ENSLACG00000009521.1"/>
</dbReference>
<evidence type="ECO:0000313" key="1">
    <source>
        <dbReference type="Ensembl" id="ENSLACP00000010817.1"/>
    </source>
</evidence>
<dbReference type="GeneTree" id="ENSGT00940000162068"/>
<accession>H3AME6</accession>
<evidence type="ECO:0000313" key="2">
    <source>
        <dbReference type="Proteomes" id="UP000008672"/>
    </source>
</evidence>
<reference evidence="1" key="3">
    <citation type="submission" date="2025-09" db="UniProtKB">
        <authorList>
            <consortium name="Ensembl"/>
        </authorList>
    </citation>
    <scope>IDENTIFICATION</scope>
</reference>
<sequence>WLSYDEATDKVFCEICCSASKMHVPLPNTSRDKDSYVAFIQHGFVNWKALERLNSHEESNLHSAASHALAAVEAGVNIVAACSQGKQKQMQEARRALLTVLSSLQYLACQGHAICGHVDEEANLNQLLTLCADDIPELKSWLNCTTYKWISHDIINEMLSIMAYNVLHTLMKEIHEAVFYAIIVDKTTDISVREQVSFCFRIVKEDLVVEEISFWLLHNRFYLSTDKCRGQCYDGAANVAGHRCGLQALVQEEEPRAVFVHCLAHTLNLVVQDVAQSIGMCRTFLSLIGDLITLVKASPKCLVWFEKFQQEEDKV</sequence>